<dbReference type="Proteomes" id="UP000235392">
    <property type="component" value="Unassembled WGS sequence"/>
</dbReference>
<evidence type="ECO:0000313" key="1">
    <source>
        <dbReference type="EMBL" id="PLW19056.1"/>
    </source>
</evidence>
<protein>
    <submittedName>
        <fullName evidence="1">Uncharacterized protein</fullName>
    </submittedName>
</protein>
<gene>
    <name evidence="1" type="ORF">PCASD_13397</name>
</gene>
<dbReference type="AlphaFoldDB" id="A0A2N5T0Q4"/>
<reference evidence="1 2" key="1">
    <citation type="submission" date="2017-11" db="EMBL/GenBank/DDBJ databases">
        <title>De novo assembly and phasing of dikaryotic genomes from two isolates of Puccinia coronata f. sp. avenae, the causal agent of oat crown rust.</title>
        <authorList>
            <person name="Miller M.E."/>
            <person name="Zhang Y."/>
            <person name="Omidvar V."/>
            <person name="Sperschneider J."/>
            <person name="Schwessinger B."/>
            <person name="Raley C."/>
            <person name="Palmer J.M."/>
            <person name="Garnica D."/>
            <person name="Upadhyaya N."/>
            <person name="Rathjen J."/>
            <person name="Taylor J.M."/>
            <person name="Park R.F."/>
            <person name="Dodds P.N."/>
            <person name="Hirsch C.D."/>
            <person name="Kianian S.F."/>
            <person name="Figueroa M."/>
        </authorList>
    </citation>
    <scope>NUCLEOTIDE SEQUENCE [LARGE SCALE GENOMIC DNA]</scope>
    <source>
        <strain evidence="1">12SD80</strain>
    </source>
</reference>
<organism evidence="1 2">
    <name type="scientific">Puccinia coronata f. sp. avenae</name>
    <dbReference type="NCBI Taxonomy" id="200324"/>
    <lineage>
        <taxon>Eukaryota</taxon>
        <taxon>Fungi</taxon>
        <taxon>Dikarya</taxon>
        <taxon>Basidiomycota</taxon>
        <taxon>Pucciniomycotina</taxon>
        <taxon>Pucciniomycetes</taxon>
        <taxon>Pucciniales</taxon>
        <taxon>Pucciniaceae</taxon>
        <taxon>Puccinia</taxon>
    </lineage>
</organism>
<accession>A0A2N5T0Q4</accession>
<proteinExistence type="predicted"/>
<name>A0A2N5T0Q4_9BASI</name>
<dbReference type="EMBL" id="PGCI01000721">
    <property type="protein sequence ID" value="PLW19056.1"/>
    <property type="molecule type" value="Genomic_DNA"/>
</dbReference>
<sequence>MQTVETGETSWTSRKRVRLPNTATARAGARTLLARVSSVAALALVERRFLALAAPGLGFGAVSPNCTAPGPADSPIPHYRLPRLCCLAHPRTAPIPR</sequence>
<evidence type="ECO:0000313" key="2">
    <source>
        <dbReference type="Proteomes" id="UP000235392"/>
    </source>
</evidence>
<comment type="caution">
    <text evidence="1">The sequence shown here is derived from an EMBL/GenBank/DDBJ whole genome shotgun (WGS) entry which is preliminary data.</text>
</comment>